<gene>
    <name evidence="2" type="ORF">MNOR_LOCUS14452</name>
</gene>
<evidence type="ECO:0000313" key="3">
    <source>
        <dbReference type="Proteomes" id="UP001497623"/>
    </source>
</evidence>
<keyword evidence="3" id="KW-1185">Reference proteome</keyword>
<accession>A0AAV2QME5</accession>
<feature type="chain" id="PRO_5043382600" evidence="1">
    <location>
        <begin position="39"/>
        <end position="253"/>
    </location>
</feature>
<evidence type="ECO:0000313" key="2">
    <source>
        <dbReference type="EMBL" id="CAL4091867.1"/>
    </source>
</evidence>
<proteinExistence type="predicted"/>
<name>A0AAV2QME5_MEGNR</name>
<feature type="signal peptide" evidence="1">
    <location>
        <begin position="1"/>
        <end position="38"/>
    </location>
</feature>
<reference evidence="2 3" key="1">
    <citation type="submission" date="2024-05" db="EMBL/GenBank/DDBJ databases">
        <authorList>
            <person name="Wallberg A."/>
        </authorList>
    </citation>
    <scope>NUCLEOTIDE SEQUENCE [LARGE SCALE GENOMIC DNA]</scope>
</reference>
<comment type="caution">
    <text evidence="2">The sequence shown here is derived from an EMBL/GenBank/DDBJ whole genome shotgun (WGS) entry which is preliminary data.</text>
</comment>
<dbReference type="EMBL" id="CAXKWB010008666">
    <property type="protein sequence ID" value="CAL4091867.1"/>
    <property type="molecule type" value="Genomic_DNA"/>
</dbReference>
<sequence>STVNTLTRITMDQHSGLLRHFAVVLALLTATALQNTDASNTCYYCTDDPNDRPYDAECSKYDYQGHTEDWYGYHGCSITIYDDNGYIYRGFDNENEDGNCRYGPSYTICYCTGSNCNTGSYCAQCGYPRPTPGLTTEDTTVTTTQQLPHTTEDTTVTMTQQPPHTTANTTPISTATPVTLKCFQCNPCGHVDDNTLVTEDEYLSCVTTMDLESAEVIRGGSYKGHSDGQCAQNSETVSCWCSSDLCNNSIIEL</sequence>
<evidence type="ECO:0000256" key="1">
    <source>
        <dbReference type="SAM" id="SignalP"/>
    </source>
</evidence>
<keyword evidence="1" id="KW-0732">Signal</keyword>
<feature type="non-terminal residue" evidence="2">
    <location>
        <position position="1"/>
    </location>
</feature>
<protein>
    <submittedName>
        <fullName evidence="2">Uncharacterized protein</fullName>
    </submittedName>
</protein>
<dbReference type="AlphaFoldDB" id="A0AAV2QME5"/>
<dbReference type="Proteomes" id="UP001497623">
    <property type="component" value="Unassembled WGS sequence"/>
</dbReference>
<organism evidence="2 3">
    <name type="scientific">Meganyctiphanes norvegica</name>
    <name type="common">Northern krill</name>
    <name type="synonym">Thysanopoda norvegica</name>
    <dbReference type="NCBI Taxonomy" id="48144"/>
    <lineage>
        <taxon>Eukaryota</taxon>
        <taxon>Metazoa</taxon>
        <taxon>Ecdysozoa</taxon>
        <taxon>Arthropoda</taxon>
        <taxon>Crustacea</taxon>
        <taxon>Multicrustacea</taxon>
        <taxon>Malacostraca</taxon>
        <taxon>Eumalacostraca</taxon>
        <taxon>Eucarida</taxon>
        <taxon>Euphausiacea</taxon>
        <taxon>Euphausiidae</taxon>
        <taxon>Meganyctiphanes</taxon>
    </lineage>
</organism>